<accession>A0NHL5</accession>
<dbReference type="PANTHER" id="PTHR30383:SF5">
    <property type="entry name" value="SGNH HYDROLASE-TYPE ESTERASE DOMAIN-CONTAINING PROTEIN"/>
    <property type="match status" value="1"/>
</dbReference>
<evidence type="ECO:0000259" key="1">
    <source>
        <dbReference type="Pfam" id="PF13472"/>
    </source>
</evidence>
<protein>
    <recommendedName>
        <fullName evidence="1">SGNH hydrolase-type esterase domain-containing protein</fullName>
    </recommendedName>
</protein>
<comment type="caution">
    <text evidence="2">The sequence shown here is derived from an EMBL/GenBank/DDBJ whole genome shotgun (WGS) entry which is preliminary data.</text>
</comment>
<dbReference type="InterPro" id="IPR051532">
    <property type="entry name" value="Ester_Hydrolysis_Enzymes"/>
</dbReference>
<dbReference type="Pfam" id="PF13472">
    <property type="entry name" value="Lipase_GDSL_2"/>
    <property type="match status" value="1"/>
</dbReference>
<feature type="domain" description="SGNH hydrolase-type esterase" evidence="1">
    <location>
        <begin position="87"/>
        <end position="227"/>
    </location>
</feature>
<evidence type="ECO:0000313" key="3">
    <source>
        <dbReference type="Proteomes" id="UP000003346"/>
    </source>
</evidence>
<evidence type="ECO:0000313" key="2">
    <source>
        <dbReference type="EMBL" id="EAV40005.1"/>
    </source>
</evidence>
<sequence>MSYMLNMFLNNLLPNNLKEVIEMKKETQKLTKLDPRITEFQDSLRKKYAENNKKAKKGQIDFVGSSLMEIFPIEKMQRDHDLGLNKIIYNRGVRATTTADLLQHIDTLIFDLVPSKIFINIGSNDVGFNVPEKIFLENYDNILKRIKEKLPDSKVFVMAYYPMSGTGTDFDDRSNSDLQKANEKVRQLAEENGYQFINVNEGLADSEGHLRSDLTFDGVHMLPAGFEIVLKNLMPYLT</sequence>
<dbReference type="Proteomes" id="UP000003346">
    <property type="component" value="Unassembled WGS sequence"/>
</dbReference>
<dbReference type="EMBL" id="AAUV01000028">
    <property type="protein sequence ID" value="EAV40005.1"/>
    <property type="molecule type" value="Genomic_DNA"/>
</dbReference>
<reference evidence="2 3" key="1">
    <citation type="submission" date="2006-11" db="EMBL/GenBank/DDBJ databases">
        <authorList>
            <consortium name="Laboratoire de Microbiologie (Universite Bourgogne)"/>
            <consortium name="GENOME Express"/>
            <consortium name="UMR Oenologie Ampelologie (Universite Bordeaux 2)"/>
            <person name="Guzzo J."/>
        </authorList>
    </citation>
    <scope>NUCLEOTIDE SEQUENCE [LARGE SCALE GENOMIC DNA]</scope>
    <source>
        <strain evidence="2 3">ATCC BAA-1163</strain>
    </source>
</reference>
<dbReference type="InterPro" id="IPR013830">
    <property type="entry name" value="SGNH_hydro"/>
</dbReference>
<dbReference type="InterPro" id="IPR036514">
    <property type="entry name" value="SGNH_hydro_sf"/>
</dbReference>
<proteinExistence type="predicted"/>
<dbReference type="HOGENOM" id="CLU_051989_6_2_9"/>
<dbReference type="GO" id="GO:0004622">
    <property type="term" value="F:phosphatidylcholine lysophospholipase activity"/>
    <property type="evidence" value="ECO:0007669"/>
    <property type="project" value="TreeGrafter"/>
</dbReference>
<dbReference type="SUPFAM" id="SSF52266">
    <property type="entry name" value="SGNH hydrolase"/>
    <property type="match status" value="1"/>
</dbReference>
<dbReference type="Gene3D" id="3.40.50.1110">
    <property type="entry name" value="SGNH hydrolase"/>
    <property type="match status" value="1"/>
</dbReference>
<dbReference type="PANTHER" id="PTHR30383">
    <property type="entry name" value="THIOESTERASE 1/PROTEASE 1/LYSOPHOSPHOLIPASE L1"/>
    <property type="match status" value="1"/>
</dbReference>
<organism evidence="2 3">
    <name type="scientific">Oenococcus oeni ATCC BAA-1163</name>
    <dbReference type="NCBI Taxonomy" id="379360"/>
    <lineage>
        <taxon>Bacteria</taxon>
        <taxon>Bacillati</taxon>
        <taxon>Bacillota</taxon>
        <taxon>Bacilli</taxon>
        <taxon>Lactobacillales</taxon>
        <taxon>Lactobacillaceae</taxon>
        <taxon>Oenococcus</taxon>
    </lineage>
</organism>
<name>A0NHL5_OENOE</name>
<gene>
    <name evidence="2" type="ORF">OENOO_32001</name>
</gene>
<dbReference type="AlphaFoldDB" id="A0NHL5"/>